<comment type="similarity">
    <text evidence="3">Belongs to the serpin family.</text>
</comment>
<dbReference type="PANTHER" id="PTHR10168">
    <property type="entry name" value="GLUTAREDOXIN"/>
    <property type="match status" value="1"/>
</dbReference>
<dbReference type="AlphaFoldDB" id="A0A8X7V8P3"/>
<evidence type="ECO:0000256" key="1">
    <source>
        <dbReference type="ARBA" id="ARBA00004496"/>
    </source>
</evidence>
<name>A0A8X7V8P3_BRACI</name>
<dbReference type="InterPro" id="IPR011905">
    <property type="entry name" value="GlrX-like_pln_2"/>
</dbReference>
<evidence type="ECO:0000259" key="6">
    <source>
        <dbReference type="Pfam" id="PF00079"/>
    </source>
</evidence>
<feature type="domain" description="Serpin" evidence="6">
    <location>
        <begin position="126"/>
        <end position="221"/>
    </location>
</feature>
<dbReference type="Gene3D" id="2.30.39.10">
    <property type="entry name" value="Alpha-1-antitrypsin, domain 1"/>
    <property type="match status" value="1"/>
</dbReference>
<organism evidence="8 9">
    <name type="scientific">Brassica carinata</name>
    <name type="common">Ethiopian mustard</name>
    <name type="synonym">Abyssinian cabbage</name>
    <dbReference type="NCBI Taxonomy" id="52824"/>
    <lineage>
        <taxon>Eukaryota</taxon>
        <taxon>Viridiplantae</taxon>
        <taxon>Streptophyta</taxon>
        <taxon>Embryophyta</taxon>
        <taxon>Tracheophyta</taxon>
        <taxon>Spermatophyta</taxon>
        <taxon>Magnoliopsida</taxon>
        <taxon>eudicotyledons</taxon>
        <taxon>Gunneridae</taxon>
        <taxon>Pentapetalae</taxon>
        <taxon>rosids</taxon>
        <taxon>malvids</taxon>
        <taxon>Brassicales</taxon>
        <taxon>Brassicaceae</taxon>
        <taxon>Brassiceae</taxon>
        <taxon>Brassica</taxon>
    </lineage>
</organism>
<dbReference type="Pfam" id="PF00079">
    <property type="entry name" value="Serpin"/>
    <property type="match status" value="1"/>
</dbReference>
<evidence type="ECO:0000256" key="2">
    <source>
        <dbReference type="ARBA" id="ARBA00007568"/>
    </source>
</evidence>
<dbReference type="OrthoDB" id="1022826at2759"/>
<dbReference type="InterPro" id="IPR036249">
    <property type="entry name" value="Thioredoxin-like_sf"/>
</dbReference>
<keyword evidence="4" id="KW-0963">Cytoplasm</keyword>
<dbReference type="NCBIfam" id="TIGR02189">
    <property type="entry name" value="GlrX-like_plant"/>
    <property type="match status" value="1"/>
</dbReference>
<dbReference type="InterPro" id="IPR002109">
    <property type="entry name" value="Glutaredoxin"/>
</dbReference>
<dbReference type="Proteomes" id="UP000886595">
    <property type="component" value="Unassembled WGS sequence"/>
</dbReference>
<dbReference type="SUPFAM" id="SSF52833">
    <property type="entry name" value="Thioredoxin-like"/>
    <property type="match status" value="1"/>
</dbReference>
<accession>A0A8X7V8P3</accession>
<evidence type="ECO:0000313" key="9">
    <source>
        <dbReference type="Proteomes" id="UP000886595"/>
    </source>
</evidence>
<dbReference type="InterPro" id="IPR036186">
    <property type="entry name" value="Serpin_sf"/>
</dbReference>
<feature type="domain" description="Glutaredoxin" evidence="7">
    <location>
        <begin position="45"/>
        <end position="109"/>
    </location>
</feature>
<dbReference type="GO" id="GO:0005737">
    <property type="term" value="C:cytoplasm"/>
    <property type="evidence" value="ECO:0007669"/>
    <property type="project" value="UniProtKB-SubCell"/>
</dbReference>
<evidence type="ECO:0000259" key="7">
    <source>
        <dbReference type="Pfam" id="PF00462"/>
    </source>
</evidence>
<dbReference type="InterPro" id="IPR042178">
    <property type="entry name" value="Serpin_sf_1"/>
</dbReference>
<sequence length="290" mass="32865">MQGIISSTRHYNMIPAAESLRPLPLKTQETGESSVRTLVEENALVVIGRRGCCMCHVVKRLLLGLGVNPAVLEIDEEKEEEVMSELKRIGVDGRRETVKLPAVYIGGRLFGGLDRVMATHISGRTSALELNKWAEDHTNGLIKDLLPPGSVSSLTRCVFGNALYFKGAWEVPFGKSYTKDKEFHLFSGTSMSVPFMSSYKNQYIKAYDGFKVLRIPYRQGNDATNYSFPYYQGVYDTSRSFPFNKMLIVPMAASLCIFILQTRMMGWMILSRQWHLLLDSWIVTFQYAKF</sequence>
<keyword evidence="5" id="KW-0676">Redox-active center</keyword>
<dbReference type="EMBL" id="JAAMPC010000007">
    <property type="protein sequence ID" value="KAG2303816.1"/>
    <property type="molecule type" value="Genomic_DNA"/>
</dbReference>
<comment type="caution">
    <text evidence="8">The sequence shown here is derived from an EMBL/GenBank/DDBJ whole genome shotgun (WGS) entry which is preliminary data.</text>
</comment>
<dbReference type="SUPFAM" id="SSF56574">
    <property type="entry name" value="Serpins"/>
    <property type="match status" value="1"/>
</dbReference>
<dbReference type="PROSITE" id="PS51354">
    <property type="entry name" value="GLUTAREDOXIN_2"/>
    <property type="match status" value="1"/>
</dbReference>
<dbReference type="Gene3D" id="3.30.497.10">
    <property type="entry name" value="Antithrombin, subunit I, domain 2"/>
    <property type="match status" value="1"/>
</dbReference>
<keyword evidence="9" id="KW-1185">Reference proteome</keyword>
<dbReference type="InterPro" id="IPR042185">
    <property type="entry name" value="Serpin_sf_2"/>
</dbReference>
<evidence type="ECO:0000256" key="3">
    <source>
        <dbReference type="ARBA" id="ARBA00009500"/>
    </source>
</evidence>
<comment type="similarity">
    <text evidence="2">Belongs to the glutaredoxin family. CC-type subfamily.</text>
</comment>
<gene>
    <name evidence="8" type="ORF">Bca52824_032467</name>
</gene>
<evidence type="ECO:0000256" key="4">
    <source>
        <dbReference type="ARBA" id="ARBA00022490"/>
    </source>
</evidence>
<dbReference type="Pfam" id="PF00462">
    <property type="entry name" value="Glutaredoxin"/>
    <property type="match status" value="1"/>
</dbReference>
<evidence type="ECO:0000256" key="5">
    <source>
        <dbReference type="ARBA" id="ARBA00023284"/>
    </source>
</evidence>
<dbReference type="InterPro" id="IPR023796">
    <property type="entry name" value="Serpin_dom"/>
</dbReference>
<proteinExistence type="inferred from homology"/>
<evidence type="ECO:0000313" key="8">
    <source>
        <dbReference type="EMBL" id="KAG2303816.1"/>
    </source>
</evidence>
<reference evidence="8 9" key="1">
    <citation type="submission" date="2020-02" db="EMBL/GenBank/DDBJ databases">
        <authorList>
            <person name="Ma Q."/>
            <person name="Huang Y."/>
            <person name="Song X."/>
            <person name="Pei D."/>
        </authorList>
    </citation>
    <scope>NUCLEOTIDE SEQUENCE [LARGE SCALE GENOMIC DNA]</scope>
    <source>
        <strain evidence="8">Sxm20200214</strain>
        <tissue evidence="8">Leaf</tissue>
    </source>
</reference>
<evidence type="ECO:0008006" key="10">
    <source>
        <dbReference type="Google" id="ProtNLM"/>
    </source>
</evidence>
<protein>
    <recommendedName>
        <fullName evidence="10">Glutaredoxin domain-containing protein</fullName>
    </recommendedName>
</protein>
<dbReference type="Gene3D" id="3.40.30.10">
    <property type="entry name" value="Glutaredoxin"/>
    <property type="match status" value="1"/>
</dbReference>
<comment type="subcellular location">
    <subcellularLocation>
        <location evidence="1">Cytoplasm</location>
    </subcellularLocation>
</comment>